<evidence type="ECO:0000259" key="1">
    <source>
        <dbReference type="PROSITE" id="PS50878"/>
    </source>
</evidence>
<accession>A0A4C1XDG4</accession>
<gene>
    <name evidence="2" type="ORF">EVAR_91405_1</name>
</gene>
<dbReference type="Pfam" id="PF00078">
    <property type="entry name" value="RVT_1"/>
    <property type="match status" value="1"/>
</dbReference>
<dbReference type="EMBL" id="BGZK01000786">
    <property type="protein sequence ID" value="GBP60369.1"/>
    <property type="molecule type" value="Genomic_DNA"/>
</dbReference>
<reference evidence="2 3" key="1">
    <citation type="journal article" date="2019" name="Commun. Biol.">
        <title>The bagworm genome reveals a unique fibroin gene that provides high tensile strength.</title>
        <authorList>
            <person name="Kono N."/>
            <person name="Nakamura H."/>
            <person name="Ohtoshi R."/>
            <person name="Tomita M."/>
            <person name="Numata K."/>
            <person name="Arakawa K."/>
        </authorList>
    </citation>
    <scope>NUCLEOTIDE SEQUENCE [LARGE SCALE GENOMIC DNA]</scope>
</reference>
<feature type="domain" description="Reverse transcriptase" evidence="1">
    <location>
        <begin position="1"/>
        <end position="95"/>
    </location>
</feature>
<proteinExistence type="predicted"/>
<comment type="caution">
    <text evidence="2">The sequence shown here is derived from an EMBL/GenBank/DDBJ whole genome shotgun (WGS) entry which is preliminary data.</text>
</comment>
<evidence type="ECO:0000313" key="2">
    <source>
        <dbReference type="EMBL" id="GBP60369.1"/>
    </source>
</evidence>
<dbReference type="STRING" id="151549.A0A4C1XDG4"/>
<protein>
    <recommendedName>
        <fullName evidence="1">Reverse transcriptase domain-containing protein</fullName>
    </recommendedName>
</protein>
<dbReference type="PROSITE" id="PS50878">
    <property type="entry name" value="RT_POL"/>
    <property type="match status" value="1"/>
</dbReference>
<sequence>MGVPQSSVLGPFLILVYINDVPHLIKDGHGIALFADDTSLLFKINRRQPAFDEVNSTISEVVEWFGVHNLILKERKIKLVQFSLTSTKPLNGNVMVKNEILDIVERPYSLVSF</sequence>
<dbReference type="OrthoDB" id="414730at2759"/>
<name>A0A4C1XDG4_EUMVA</name>
<dbReference type="Proteomes" id="UP000299102">
    <property type="component" value="Unassembled WGS sequence"/>
</dbReference>
<organism evidence="2 3">
    <name type="scientific">Eumeta variegata</name>
    <name type="common">Bagworm moth</name>
    <name type="synonym">Eumeta japonica</name>
    <dbReference type="NCBI Taxonomy" id="151549"/>
    <lineage>
        <taxon>Eukaryota</taxon>
        <taxon>Metazoa</taxon>
        <taxon>Ecdysozoa</taxon>
        <taxon>Arthropoda</taxon>
        <taxon>Hexapoda</taxon>
        <taxon>Insecta</taxon>
        <taxon>Pterygota</taxon>
        <taxon>Neoptera</taxon>
        <taxon>Endopterygota</taxon>
        <taxon>Lepidoptera</taxon>
        <taxon>Glossata</taxon>
        <taxon>Ditrysia</taxon>
        <taxon>Tineoidea</taxon>
        <taxon>Psychidae</taxon>
        <taxon>Oiketicinae</taxon>
        <taxon>Eumeta</taxon>
    </lineage>
</organism>
<evidence type="ECO:0000313" key="3">
    <source>
        <dbReference type="Proteomes" id="UP000299102"/>
    </source>
</evidence>
<dbReference type="InterPro" id="IPR000477">
    <property type="entry name" value="RT_dom"/>
</dbReference>
<keyword evidence="3" id="KW-1185">Reference proteome</keyword>
<dbReference type="AlphaFoldDB" id="A0A4C1XDG4"/>